<evidence type="ECO:0000313" key="1">
    <source>
        <dbReference type="EMBL" id="MFI2472738.1"/>
    </source>
</evidence>
<keyword evidence="2" id="KW-1185">Reference proteome</keyword>
<dbReference type="Proteomes" id="UP001611415">
    <property type="component" value="Unassembled WGS sequence"/>
</dbReference>
<name>A0ABW7WV78_9NOCA</name>
<reference evidence="1 2" key="1">
    <citation type="submission" date="2024-10" db="EMBL/GenBank/DDBJ databases">
        <title>The Natural Products Discovery Center: Release of the First 8490 Sequenced Strains for Exploring Actinobacteria Biosynthetic Diversity.</title>
        <authorList>
            <person name="Kalkreuter E."/>
            <person name="Kautsar S.A."/>
            <person name="Yang D."/>
            <person name="Bader C.D."/>
            <person name="Teijaro C.N."/>
            <person name="Fluegel L."/>
            <person name="Davis C.M."/>
            <person name="Simpson J.R."/>
            <person name="Lauterbach L."/>
            <person name="Steele A.D."/>
            <person name="Gui C."/>
            <person name="Meng S."/>
            <person name="Li G."/>
            <person name="Viehrig K."/>
            <person name="Ye F."/>
            <person name="Su P."/>
            <person name="Kiefer A.F."/>
            <person name="Nichols A."/>
            <person name="Cepeda A.J."/>
            <person name="Yan W."/>
            <person name="Fan B."/>
            <person name="Jiang Y."/>
            <person name="Adhikari A."/>
            <person name="Zheng C.-J."/>
            <person name="Schuster L."/>
            <person name="Cowan T.M."/>
            <person name="Smanski M.J."/>
            <person name="Chevrette M.G."/>
            <person name="De Carvalho L.P.S."/>
            <person name="Shen B."/>
        </authorList>
    </citation>
    <scope>NUCLEOTIDE SEQUENCE [LARGE SCALE GENOMIC DNA]</scope>
    <source>
        <strain evidence="1 2">NPDC019275</strain>
    </source>
</reference>
<evidence type="ECO:0008006" key="3">
    <source>
        <dbReference type="Google" id="ProtNLM"/>
    </source>
</evidence>
<gene>
    <name evidence="1" type="ORF">ACH49W_05105</name>
</gene>
<organism evidence="1 2">
    <name type="scientific">Nocardia xishanensis</name>
    <dbReference type="NCBI Taxonomy" id="238964"/>
    <lineage>
        <taxon>Bacteria</taxon>
        <taxon>Bacillati</taxon>
        <taxon>Actinomycetota</taxon>
        <taxon>Actinomycetes</taxon>
        <taxon>Mycobacteriales</taxon>
        <taxon>Nocardiaceae</taxon>
        <taxon>Nocardia</taxon>
    </lineage>
</organism>
<dbReference type="RefSeq" id="WP_397091197.1">
    <property type="nucleotide sequence ID" value="NZ_JBIRYO010000002.1"/>
</dbReference>
<proteinExistence type="predicted"/>
<accession>A0ABW7WV78</accession>
<sequence>MGTDYSATPILELLSAPRLLPYLDAADQDNEAALQLYAWTSRTAAASFEIVGHLEVLLRNSLDRELRRHYREASIGIPWFLMPTPGGDSLSDAVEAVRARLRPMNQESRDQIVAGLSFGFWSGLVGRRYEQLWRDCLHRAFPNSSGQRKRIASAIEGIRKFRNRLAHHDCLLNVDVPFEIRRVLEVAGYIDTDAEKWLAHLSSAMDVYAQRPVSIDDTVVVAARNAWSLYQEAFAYVCQPGRFFRSVDRMAFYVHSQIQKEVPRIRHRRDNVEWSSSSADRLRSSTDPNDRKIAAVIDQSRTAGWTEGTYQVFLLTRPGDPAHRSLETALPHYGCGRGTAFTQRQRYVSLHALETAKTTGDL</sequence>
<dbReference type="EMBL" id="JBIRYO010000002">
    <property type="protein sequence ID" value="MFI2472738.1"/>
    <property type="molecule type" value="Genomic_DNA"/>
</dbReference>
<evidence type="ECO:0000313" key="2">
    <source>
        <dbReference type="Proteomes" id="UP001611415"/>
    </source>
</evidence>
<protein>
    <recommendedName>
        <fullName evidence="3">Abi-like protein</fullName>
    </recommendedName>
</protein>
<comment type="caution">
    <text evidence="1">The sequence shown here is derived from an EMBL/GenBank/DDBJ whole genome shotgun (WGS) entry which is preliminary data.</text>
</comment>